<gene>
    <name evidence="2" type="ordered locus">MTR_3g087990</name>
</gene>
<reference evidence="3" key="3">
    <citation type="submission" date="2015-04" db="UniProtKB">
        <authorList>
            <consortium name="EnsemblPlants"/>
        </authorList>
    </citation>
    <scope>IDENTIFICATION</scope>
    <source>
        <strain evidence="3">cv. Jemalong A17</strain>
    </source>
</reference>
<proteinExistence type="predicted"/>
<organism evidence="2 4">
    <name type="scientific">Medicago truncatula</name>
    <name type="common">Barrel medic</name>
    <name type="synonym">Medicago tribuloides</name>
    <dbReference type="NCBI Taxonomy" id="3880"/>
    <lineage>
        <taxon>Eukaryota</taxon>
        <taxon>Viridiplantae</taxon>
        <taxon>Streptophyta</taxon>
        <taxon>Embryophyta</taxon>
        <taxon>Tracheophyta</taxon>
        <taxon>Spermatophyta</taxon>
        <taxon>Magnoliopsida</taxon>
        <taxon>eudicotyledons</taxon>
        <taxon>Gunneridae</taxon>
        <taxon>Pentapetalae</taxon>
        <taxon>rosids</taxon>
        <taxon>fabids</taxon>
        <taxon>Fabales</taxon>
        <taxon>Fabaceae</taxon>
        <taxon>Papilionoideae</taxon>
        <taxon>50 kb inversion clade</taxon>
        <taxon>NPAAA clade</taxon>
        <taxon>Hologalegina</taxon>
        <taxon>IRL clade</taxon>
        <taxon>Trifolieae</taxon>
        <taxon>Medicago</taxon>
    </lineage>
</organism>
<keyword evidence="2" id="KW-0472">Membrane</keyword>
<evidence type="ECO:0000313" key="4">
    <source>
        <dbReference type="Proteomes" id="UP000002051"/>
    </source>
</evidence>
<feature type="compositionally biased region" description="Basic and acidic residues" evidence="1">
    <location>
        <begin position="47"/>
        <end position="71"/>
    </location>
</feature>
<keyword evidence="4" id="KW-1185">Reference proteome</keyword>
<dbReference type="Proteomes" id="UP000002051">
    <property type="component" value="Chromosome 3"/>
</dbReference>
<dbReference type="HOGENOM" id="CLU_2743794_0_0_1"/>
<evidence type="ECO:0000256" key="1">
    <source>
        <dbReference type="SAM" id="MobiDB-lite"/>
    </source>
</evidence>
<sequence length="71" mass="7842">MAQGCTMASMCSLSCNFRVNLHVISIFQAGLYGMINAIEITYTPTADMDRTASRRSESSSRTTLMDERSNP</sequence>
<protein>
    <submittedName>
        <fullName evidence="2">Transmembrane protein, putative</fullName>
    </submittedName>
</protein>
<feature type="region of interest" description="Disordered" evidence="1">
    <location>
        <begin position="46"/>
        <end position="71"/>
    </location>
</feature>
<accession>G7J4F4</accession>
<reference evidence="2 4" key="2">
    <citation type="journal article" date="2014" name="BMC Genomics">
        <title>An improved genome release (version Mt4.0) for the model legume Medicago truncatula.</title>
        <authorList>
            <person name="Tang H."/>
            <person name="Krishnakumar V."/>
            <person name="Bidwell S."/>
            <person name="Rosen B."/>
            <person name="Chan A."/>
            <person name="Zhou S."/>
            <person name="Gentzbittel L."/>
            <person name="Childs K.L."/>
            <person name="Yandell M."/>
            <person name="Gundlach H."/>
            <person name="Mayer K.F."/>
            <person name="Schwartz D.C."/>
            <person name="Town C.D."/>
        </authorList>
    </citation>
    <scope>GENOME REANNOTATION</scope>
    <source>
        <strain evidence="3 4">cv. Jemalong A17</strain>
    </source>
</reference>
<dbReference type="EnsemblPlants" id="AES72277">
    <property type="protein sequence ID" value="AES72277"/>
    <property type="gene ID" value="MTR_3g087990"/>
</dbReference>
<keyword evidence="2" id="KW-0812">Transmembrane</keyword>
<dbReference type="EMBL" id="CM001219">
    <property type="protein sequence ID" value="AES72277.1"/>
    <property type="molecule type" value="Genomic_DNA"/>
</dbReference>
<dbReference type="AntiFam" id="ANF00005">
    <property type="entry name" value="Antisense to 23S rRNA"/>
</dbReference>
<name>G7J4F4_MEDTR</name>
<reference evidence="2 4" key="1">
    <citation type="journal article" date="2011" name="Nature">
        <title>The Medicago genome provides insight into the evolution of rhizobial symbioses.</title>
        <authorList>
            <person name="Young N.D."/>
            <person name="Debelle F."/>
            <person name="Oldroyd G.E."/>
            <person name="Geurts R."/>
            <person name="Cannon S.B."/>
            <person name="Udvardi M.K."/>
            <person name="Benedito V.A."/>
            <person name="Mayer K.F."/>
            <person name="Gouzy J."/>
            <person name="Schoof H."/>
            <person name="Van de Peer Y."/>
            <person name="Proost S."/>
            <person name="Cook D.R."/>
            <person name="Meyers B.C."/>
            <person name="Spannagl M."/>
            <person name="Cheung F."/>
            <person name="De Mita S."/>
            <person name="Krishnakumar V."/>
            <person name="Gundlach H."/>
            <person name="Zhou S."/>
            <person name="Mudge J."/>
            <person name="Bharti A.K."/>
            <person name="Murray J.D."/>
            <person name="Naoumkina M.A."/>
            <person name="Rosen B."/>
            <person name="Silverstein K.A."/>
            <person name="Tang H."/>
            <person name="Rombauts S."/>
            <person name="Zhao P.X."/>
            <person name="Zhou P."/>
            <person name="Barbe V."/>
            <person name="Bardou P."/>
            <person name="Bechner M."/>
            <person name="Bellec A."/>
            <person name="Berger A."/>
            <person name="Berges H."/>
            <person name="Bidwell S."/>
            <person name="Bisseling T."/>
            <person name="Choisne N."/>
            <person name="Couloux A."/>
            <person name="Denny R."/>
            <person name="Deshpande S."/>
            <person name="Dai X."/>
            <person name="Doyle J.J."/>
            <person name="Dudez A.M."/>
            <person name="Farmer A.D."/>
            <person name="Fouteau S."/>
            <person name="Franken C."/>
            <person name="Gibelin C."/>
            <person name="Gish J."/>
            <person name="Goldstein S."/>
            <person name="Gonzalez A.J."/>
            <person name="Green P.J."/>
            <person name="Hallab A."/>
            <person name="Hartog M."/>
            <person name="Hua A."/>
            <person name="Humphray S.J."/>
            <person name="Jeong D.H."/>
            <person name="Jing Y."/>
            <person name="Jocker A."/>
            <person name="Kenton S.M."/>
            <person name="Kim D.J."/>
            <person name="Klee K."/>
            <person name="Lai H."/>
            <person name="Lang C."/>
            <person name="Lin S."/>
            <person name="Macmil S.L."/>
            <person name="Magdelenat G."/>
            <person name="Matthews L."/>
            <person name="McCorrison J."/>
            <person name="Monaghan E.L."/>
            <person name="Mun J.H."/>
            <person name="Najar F.Z."/>
            <person name="Nicholson C."/>
            <person name="Noirot C."/>
            <person name="O'Bleness M."/>
            <person name="Paule C.R."/>
            <person name="Poulain J."/>
            <person name="Prion F."/>
            <person name="Qin B."/>
            <person name="Qu C."/>
            <person name="Retzel E.F."/>
            <person name="Riddle C."/>
            <person name="Sallet E."/>
            <person name="Samain S."/>
            <person name="Samson N."/>
            <person name="Sanders I."/>
            <person name="Saurat O."/>
            <person name="Scarpelli C."/>
            <person name="Schiex T."/>
            <person name="Segurens B."/>
            <person name="Severin A.J."/>
            <person name="Sherrier D.J."/>
            <person name="Shi R."/>
            <person name="Sims S."/>
            <person name="Singer S.R."/>
            <person name="Sinharoy S."/>
            <person name="Sterck L."/>
            <person name="Viollet A."/>
            <person name="Wang B.B."/>
            <person name="Wang K."/>
            <person name="Wang M."/>
            <person name="Wang X."/>
            <person name="Warfsmann J."/>
            <person name="Weissenbach J."/>
            <person name="White D.D."/>
            <person name="White J.D."/>
            <person name="Wiley G.B."/>
            <person name="Wincker P."/>
            <person name="Xing Y."/>
            <person name="Yang L."/>
            <person name="Yao Z."/>
            <person name="Ying F."/>
            <person name="Zhai J."/>
            <person name="Zhou L."/>
            <person name="Zuber A."/>
            <person name="Denarie J."/>
            <person name="Dixon R.A."/>
            <person name="May G.D."/>
            <person name="Schwartz D.C."/>
            <person name="Rogers J."/>
            <person name="Quetier F."/>
            <person name="Town C.D."/>
            <person name="Roe B.A."/>
        </authorList>
    </citation>
    <scope>NUCLEOTIDE SEQUENCE [LARGE SCALE GENOMIC DNA]</scope>
    <source>
        <strain evidence="2">A17</strain>
        <strain evidence="3 4">cv. Jemalong A17</strain>
    </source>
</reference>
<evidence type="ECO:0000313" key="2">
    <source>
        <dbReference type="EMBL" id="AES72277.1"/>
    </source>
</evidence>
<dbReference type="AlphaFoldDB" id="G7J4F4"/>
<evidence type="ECO:0000313" key="3">
    <source>
        <dbReference type="EnsemblPlants" id="AES72277"/>
    </source>
</evidence>
<dbReference type="PaxDb" id="3880-AES72277"/>